<protein>
    <recommendedName>
        <fullName evidence="4">Sulfotransferase domain-containing protein</fullName>
    </recommendedName>
</protein>
<feature type="compositionally biased region" description="Acidic residues" evidence="1">
    <location>
        <begin position="222"/>
        <end position="235"/>
    </location>
</feature>
<proteinExistence type="predicted"/>
<feature type="region of interest" description="Disordered" evidence="1">
    <location>
        <begin position="129"/>
        <end position="152"/>
    </location>
</feature>
<dbReference type="Proteomes" id="UP001530400">
    <property type="component" value="Unassembled WGS sequence"/>
</dbReference>
<comment type="caution">
    <text evidence="2">The sequence shown here is derived from an EMBL/GenBank/DDBJ whole genome shotgun (WGS) entry which is preliminary data.</text>
</comment>
<reference evidence="2 3" key="1">
    <citation type="submission" date="2024-10" db="EMBL/GenBank/DDBJ databases">
        <title>Updated reference genomes for cyclostephanoid diatoms.</title>
        <authorList>
            <person name="Roberts W.R."/>
            <person name="Alverson A.J."/>
        </authorList>
    </citation>
    <scope>NUCLEOTIDE SEQUENCE [LARGE SCALE GENOMIC DNA]</scope>
    <source>
        <strain evidence="2 3">AJA010-31</strain>
    </source>
</reference>
<feature type="region of interest" description="Disordered" evidence="1">
    <location>
        <begin position="211"/>
        <end position="240"/>
    </location>
</feature>
<dbReference type="SUPFAM" id="SSF52540">
    <property type="entry name" value="P-loop containing nucleoside triphosphate hydrolases"/>
    <property type="match status" value="1"/>
</dbReference>
<evidence type="ECO:0000256" key="1">
    <source>
        <dbReference type="SAM" id="MobiDB-lite"/>
    </source>
</evidence>
<evidence type="ECO:0000313" key="3">
    <source>
        <dbReference type="Proteomes" id="UP001530400"/>
    </source>
</evidence>
<organism evidence="2 3">
    <name type="scientific">Cyclotella atomus</name>
    <dbReference type="NCBI Taxonomy" id="382360"/>
    <lineage>
        <taxon>Eukaryota</taxon>
        <taxon>Sar</taxon>
        <taxon>Stramenopiles</taxon>
        <taxon>Ochrophyta</taxon>
        <taxon>Bacillariophyta</taxon>
        <taxon>Coscinodiscophyceae</taxon>
        <taxon>Thalassiosirophycidae</taxon>
        <taxon>Stephanodiscales</taxon>
        <taxon>Stephanodiscaceae</taxon>
        <taxon>Cyclotella</taxon>
    </lineage>
</organism>
<feature type="compositionally biased region" description="Basic residues" evidence="1">
    <location>
        <begin position="129"/>
        <end position="139"/>
    </location>
</feature>
<keyword evidence="3" id="KW-1185">Reference proteome</keyword>
<evidence type="ECO:0000313" key="2">
    <source>
        <dbReference type="EMBL" id="KAL3801696.1"/>
    </source>
</evidence>
<feature type="compositionally biased region" description="Basic and acidic residues" evidence="1">
    <location>
        <begin position="140"/>
        <end position="152"/>
    </location>
</feature>
<dbReference type="EMBL" id="JALLPJ020000126">
    <property type="protein sequence ID" value="KAL3801696.1"/>
    <property type="molecule type" value="Genomic_DNA"/>
</dbReference>
<evidence type="ECO:0008006" key="4">
    <source>
        <dbReference type="Google" id="ProtNLM"/>
    </source>
</evidence>
<name>A0ABD3QQ36_9STRA</name>
<gene>
    <name evidence="2" type="ORF">ACHAWO_010790</name>
</gene>
<accession>A0ABD3QQ36</accession>
<feature type="region of interest" description="Disordered" evidence="1">
    <location>
        <begin position="1"/>
        <end position="20"/>
    </location>
</feature>
<feature type="compositionally biased region" description="Basic and acidic residues" evidence="1">
    <location>
        <begin position="211"/>
        <end position="221"/>
    </location>
</feature>
<dbReference type="InterPro" id="IPR027417">
    <property type="entry name" value="P-loop_NTPase"/>
</dbReference>
<sequence>MLKSSPDKGSGNRSSYSNEKSHSLRSRSFIGVAVISLILLMQYREDNRLKRNSAQDFLQVNQKNITINSSELYDPPSSYSIKKKNVTHSENPLDYNMLIIHYHKTGNSVAGNLLNLLLREGEAIGLRGRNSKKKRHRERHGPEYRESTQKVQEEAVVRISSRTSVNGVWIHESFGNTQDKDEGHAKQTIMKKNYMNGTNVPFDDRYLARRSEADNSDKASDDYVDDNDYDDDDSTEEQHICSRRLSSNKLLRELKREKKRRNRRWHDLQTNCPQLRIKMGGLQVLTAPDFFCSMDVLDEVLMPRFFQLRSNRTAGTKIIHMVRDPFEMALSNYFYHSQQPTPEKWVMDDCSPCDSQYYDTHSRPTNTTSLDLLLPTLETITRAQIDKVQSLCQSIFQNPANPDLLHAPLYDHLLKLEGYDGLRLATTRQLIGSGGDTGNAGGDILRMANNVLKLDQFVVSSTADVQIMTTYMSHWVSDPKETALAATDFLLGSSLPREKKLAVALQYAEKYVSKTLNDTEQHITSNMDYVRDQKQKLMALLRADAILAPVLIEVQKILRLYS</sequence>
<dbReference type="AlphaFoldDB" id="A0ABD3QQ36"/>